<dbReference type="SUPFAM" id="SSF56281">
    <property type="entry name" value="Metallo-hydrolase/oxidoreductase"/>
    <property type="match status" value="1"/>
</dbReference>
<sequence length="304" mass="32477">MDITLLGTGCPAVHTERYGAGQLIRHSGVDGDTEILIDCGSGVTQRLVGTGSSGAKLDAILLTHLHSDHVIDIYQVIVSAWHQGRTTPQRIYGPTGTRKFVEGLMAVWKEELDLRIAHEKRPSTAALELDITEIKAGERLQFGEVTVDVVAVDHQPIDPAFGFVFAAPKDAGKDKGRAATKIALSGDTTYCPALIEAAKGVDLLVHEVFVHREMHVVEGVRSAETIAAVAGYHTLSDEVGKVASEAGVGCLLLTHIVPPNSNRDDLLAEVQKSFDGPVLVGEDLMRVDPVSKSVSYGAARLSYA</sequence>
<name>A0A0H2MUV2_9PROT</name>
<dbReference type="Proteomes" id="UP000035444">
    <property type="component" value="Unassembled WGS sequence"/>
</dbReference>
<reference evidence="2 3" key="1">
    <citation type="submission" date="2015-03" db="EMBL/GenBank/DDBJ databases">
        <title>Genome Sequence of Kiloniella spongiae MEBiC09566, isolated from a marine sponge.</title>
        <authorList>
            <person name="Shao Z."/>
            <person name="Wang L."/>
            <person name="Li X."/>
        </authorList>
    </citation>
    <scope>NUCLEOTIDE SEQUENCE [LARGE SCALE GENOMIC DNA]</scope>
    <source>
        <strain evidence="2 3">MEBiC09566</strain>
    </source>
</reference>
<dbReference type="InterPro" id="IPR044094">
    <property type="entry name" value="AtsA-like_MBL-fold"/>
</dbReference>
<proteinExistence type="predicted"/>
<dbReference type="STRING" id="1489064.WH96_12055"/>
<protein>
    <submittedName>
        <fullName evidence="2">Ribonuclease Z</fullName>
    </submittedName>
</protein>
<dbReference type="CDD" id="cd07719">
    <property type="entry name" value="arylsulfatase_AtsA-like_MBL-fold"/>
    <property type="match status" value="1"/>
</dbReference>
<accession>A0A0H2MUV2</accession>
<comment type="caution">
    <text evidence="2">The sequence shown here is derived from an EMBL/GenBank/DDBJ whole genome shotgun (WGS) entry which is preliminary data.</text>
</comment>
<dbReference type="GO" id="GO:0042781">
    <property type="term" value="F:3'-tRNA processing endoribonuclease activity"/>
    <property type="evidence" value="ECO:0007669"/>
    <property type="project" value="TreeGrafter"/>
</dbReference>
<gene>
    <name evidence="2" type="ORF">WH96_12055</name>
</gene>
<evidence type="ECO:0000313" key="3">
    <source>
        <dbReference type="Proteomes" id="UP000035444"/>
    </source>
</evidence>
<dbReference type="InterPro" id="IPR036866">
    <property type="entry name" value="RibonucZ/Hydroxyglut_hydro"/>
</dbReference>
<organism evidence="2 3">
    <name type="scientific">Kiloniella spongiae</name>
    <dbReference type="NCBI Taxonomy" id="1489064"/>
    <lineage>
        <taxon>Bacteria</taxon>
        <taxon>Pseudomonadati</taxon>
        <taxon>Pseudomonadota</taxon>
        <taxon>Alphaproteobacteria</taxon>
        <taxon>Rhodospirillales</taxon>
        <taxon>Kiloniellaceae</taxon>
        <taxon>Kiloniella</taxon>
    </lineage>
</organism>
<keyword evidence="1" id="KW-0378">Hydrolase</keyword>
<evidence type="ECO:0000313" key="2">
    <source>
        <dbReference type="EMBL" id="KLN60455.1"/>
    </source>
</evidence>
<evidence type="ECO:0000256" key="1">
    <source>
        <dbReference type="ARBA" id="ARBA00022801"/>
    </source>
</evidence>
<dbReference type="EMBL" id="LAQL01000007">
    <property type="protein sequence ID" value="KLN60455.1"/>
    <property type="molecule type" value="Genomic_DNA"/>
</dbReference>
<dbReference type="Pfam" id="PF23023">
    <property type="entry name" value="Anti-Pycsar_Apyc1"/>
    <property type="match status" value="1"/>
</dbReference>
<dbReference type="RefSeq" id="WP_047764420.1">
    <property type="nucleotide sequence ID" value="NZ_LAQL01000007.1"/>
</dbReference>
<dbReference type="AlphaFoldDB" id="A0A0H2MUV2"/>
<dbReference type="PANTHER" id="PTHR46018:SF2">
    <property type="entry name" value="ZINC PHOSPHODIESTERASE ELAC PROTEIN 1"/>
    <property type="match status" value="1"/>
</dbReference>
<dbReference type="OrthoDB" id="9803916at2"/>
<dbReference type="Gene3D" id="3.60.15.10">
    <property type="entry name" value="Ribonuclease Z/Hydroxyacylglutathione hydrolase-like"/>
    <property type="match status" value="1"/>
</dbReference>
<dbReference type="PANTHER" id="PTHR46018">
    <property type="entry name" value="ZINC PHOSPHODIESTERASE ELAC PROTEIN 1"/>
    <property type="match status" value="1"/>
</dbReference>
<keyword evidence="3" id="KW-1185">Reference proteome</keyword>